<dbReference type="PROSITE" id="PS50893">
    <property type="entry name" value="ABC_TRANSPORTER_2"/>
    <property type="match status" value="2"/>
</dbReference>
<dbReference type="InterPro" id="IPR017871">
    <property type="entry name" value="ABC_transporter-like_CS"/>
</dbReference>
<evidence type="ECO:0000313" key="6">
    <source>
        <dbReference type="EMBL" id="MFC0676523.1"/>
    </source>
</evidence>
<evidence type="ECO:0000259" key="5">
    <source>
        <dbReference type="PROSITE" id="PS50893"/>
    </source>
</evidence>
<dbReference type="NCBIfam" id="NF007739">
    <property type="entry name" value="PRK10419.1"/>
    <property type="match status" value="2"/>
</dbReference>
<keyword evidence="7" id="KW-1185">Reference proteome</keyword>
<dbReference type="EMBL" id="JBHLTG010000001">
    <property type="protein sequence ID" value="MFC0676523.1"/>
    <property type="molecule type" value="Genomic_DNA"/>
</dbReference>
<dbReference type="SUPFAM" id="SSF52540">
    <property type="entry name" value="P-loop containing nucleoside triphosphate hydrolases"/>
    <property type="match status" value="2"/>
</dbReference>
<evidence type="ECO:0000256" key="2">
    <source>
        <dbReference type="ARBA" id="ARBA00022448"/>
    </source>
</evidence>
<reference evidence="6 7" key="1">
    <citation type="submission" date="2024-09" db="EMBL/GenBank/DDBJ databases">
        <authorList>
            <person name="Sun Q."/>
            <person name="Mori K."/>
        </authorList>
    </citation>
    <scope>NUCLEOTIDE SEQUENCE [LARGE SCALE GENOMIC DNA]</scope>
    <source>
        <strain evidence="6 7">KCTC 23076</strain>
    </source>
</reference>
<keyword evidence="4 6" id="KW-0067">ATP-binding</keyword>
<keyword evidence="3" id="KW-0547">Nucleotide-binding</keyword>
<sequence length="530" mass="56596">MSALLTLRELTVRTGERALLGPLDLELHAGQCLGIVGESGSGKSLTTLALLGLLPPGLQARGALEVDGTAVAIGTRAHAALRGRGLAWVPQDPLAALHPLRTVGAQLYETLRVARGLARQAARNEAQALLARVELPGPAAALDRYPHQFSGGQRQRIAIALALALQPRVLIADEPTSALDARIARGILELLDALRREHGLALVLVSHDLPLVGVYAQRLLVLQRGHVVERGATADVFERPQHAYTRELLAADRLAPVPPAATAPSLLLRASGLRVRYRGAARDALQDVSIELHRGEGLALVGESGSGKSTLGRAVLQLLRGMHGQVHWFDGERAVELTGLRARELRRLRARIGVVFQDPFASLDPRLPVAEIVTEPLRIHGIGDARVRRERASALLHSVGLGDDALDRYPHQFSGGQRQRIAIARALATDPDLLVCDEAVSALDAHHRAAILALLARLKVERGLALLFVTHDLGAAAAVAERIAVLEDGRIVETGAMQDVLRAPRHPHTQALLAARPATRVEAVPAGVEG</sequence>
<organism evidence="6 7">
    <name type="scientific">Lysobacter korlensis</name>
    <dbReference type="NCBI Taxonomy" id="553636"/>
    <lineage>
        <taxon>Bacteria</taxon>
        <taxon>Pseudomonadati</taxon>
        <taxon>Pseudomonadota</taxon>
        <taxon>Gammaproteobacteria</taxon>
        <taxon>Lysobacterales</taxon>
        <taxon>Lysobacteraceae</taxon>
        <taxon>Lysobacter</taxon>
    </lineage>
</organism>
<dbReference type="PANTHER" id="PTHR43776">
    <property type="entry name" value="TRANSPORT ATP-BINDING PROTEIN"/>
    <property type="match status" value="1"/>
</dbReference>
<dbReference type="InterPro" id="IPR027417">
    <property type="entry name" value="P-loop_NTPase"/>
</dbReference>
<dbReference type="InterPro" id="IPR003439">
    <property type="entry name" value="ABC_transporter-like_ATP-bd"/>
</dbReference>
<dbReference type="RefSeq" id="WP_386664210.1">
    <property type="nucleotide sequence ID" value="NZ_JBHLTG010000001.1"/>
</dbReference>
<feature type="domain" description="ABC transporter" evidence="5">
    <location>
        <begin position="5"/>
        <end position="249"/>
    </location>
</feature>
<comment type="similarity">
    <text evidence="1">Belongs to the ABC transporter superfamily.</text>
</comment>
<dbReference type="PROSITE" id="PS00211">
    <property type="entry name" value="ABC_TRANSPORTER_1"/>
    <property type="match status" value="2"/>
</dbReference>
<evidence type="ECO:0000256" key="1">
    <source>
        <dbReference type="ARBA" id="ARBA00005417"/>
    </source>
</evidence>
<evidence type="ECO:0000256" key="3">
    <source>
        <dbReference type="ARBA" id="ARBA00022741"/>
    </source>
</evidence>
<dbReference type="PANTHER" id="PTHR43776:SF7">
    <property type="entry name" value="D,D-DIPEPTIDE TRANSPORT ATP-BINDING PROTEIN DDPF-RELATED"/>
    <property type="match status" value="1"/>
</dbReference>
<dbReference type="SMART" id="SM00382">
    <property type="entry name" value="AAA"/>
    <property type="match status" value="2"/>
</dbReference>
<dbReference type="CDD" id="cd03257">
    <property type="entry name" value="ABC_NikE_OppD_transporters"/>
    <property type="match status" value="2"/>
</dbReference>
<dbReference type="Pfam" id="PF08352">
    <property type="entry name" value="oligo_HPY"/>
    <property type="match status" value="2"/>
</dbReference>
<dbReference type="InterPro" id="IPR050319">
    <property type="entry name" value="ABC_transp_ATP-bind"/>
</dbReference>
<feature type="domain" description="ABC transporter" evidence="5">
    <location>
        <begin position="268"/>
        <end position="513"/>
    </location>
</feature>
<dbReference type="GO" id="GO:0005524">
    <property type="term" value="F:ATP binding"/>
    <property type="evidence" value="ECO:0007669"/>
    <property type="project" value="UniProtKB-KW"/>
</dbReference>
<dbReference type="NCBIfam" id="NF008453">
    <property type="entry name" value="PRK11308.1"/>
    <property type="match status" value="2"/>
</dbReference>
<comment type="caution">
    <text evidence="6">The sequence shown here is derived from an EMBL/GenBank/DDBJ whole genome shotgun (WGS) entry which is preliminary data.</text>
</comment>
<protein>
    <submittedName>
        <fullName evidence="6">Dipeptide ABC transporter ATP-binding protein</fullName>
    </submittedName>
</protein>
<dbReference type="Gene3D" id="3.40.50.300">
    <property type="entry name" value="P-loop containing nucleotide triphosphate hydrolases"/>
    <property type="match status" value="2"/>
</dbReference>
<evidence type="ECO:0000256" key="4">
    <source>
        <dbReference type="ARBA" id="ARBA00022840"/>
    </source>
</evidence>
<accession>A0ABV6RKP5</accession>
<dbReference type="InterPro" id="IPR013563">
    <property type="entry name" value="Oligopep_ABC_C"/>
</dbReference>
<proteinExistence type="inferred from homology"/>
<dbReference type="Pfam" id="PF00005">
    <property type="entry name" value="ABC_tran"/>
    <property type="match status" value="2"/>
</dbReference>
<name>A0ABV6RKP5_9GAMM</name>
<keyword evidence="2" id="KW-0813">Transport</keyword>
<gene>
    <name evidence="6" type="ORF">ACFFGH_01490</name>
</gene>
<dbReference type="InterPro" id="IPR003593">
    <property type="entry name" value="AAA+_ATPase"/>
</dbReference>
<evidence type="ECO:0000313" key="7">
    <source>
        <dbReference type="Proteomes" id="UP001589896"/>
    </source>
</evidence>
<dbReference type="Proteomes" id="UP001589896">
    <property type="component" value="Unassembled WGS sequence"/>
</dbReference>